<dbReference type="AlphaFoldDB" id="A0A4S8NUV8"/>
<dbReference type="PANTHER" id="PTHR41247:SF1">
    <property type="entry name" value="HTH-TYPE TRANSCRIPTIONAL REPRESSOR YCNK"/>
    <property type="match status" value="1"/>
</dbReference>
<gene>
    <name evidence="2" type="ORF">FAA97_18320</name>
</gene>
<dbReference type="OrthoDB" id="7354657at2"/>
<feature type="chain" id="PRO_5020565321" evidence="1">
    <location>
        <begin position="23"/>
        <end position="199"/>
    </location>
</feature>
<evidence type="ECO:0000313" key="2">
    <source>
        <dbReference type="EMBL" id="THV20555.1"/>
    </source>
</evidence>
<dbReference type="SUPFAM" id="SSF160387">
    <property type="entry name" value="NosL/MerB-like"/>
    <property type="match status" value="1"/>
</dbReference>
<dbReference type="Pfam" id="PF05573">
    <property type="entry name" value="NosL"/>
    <property type="match status" value="1"/>
</dbReference>
<evidence type="ECO:0000313" key="3">
    <source>
        <dbReference type="Proteomes" id="UP000308828"/>
    </source>
</evidence>
<proteinExistence type="predicted"/>
<keyword evidence="3" id="KW-1185">Reference proteome</keyword>
<name>A0A4S8NUV8_9HYPH</name>
<organism evidence="2 3">
    <name type="scientific">Peteryoungia ipomoeae</name>
    <dbReference type="NCBI Taxonomy" id="1210932"/>
    <lineage>
        <taxon>Bacteria</taxon>
        <taxon>Pseudomonadati</taxon>
        <taxon>Pseudomonadota</taxon>
        <taxon>Alphaproteobacteria</taxon>
        <taxon>Hyphomicrobiales</taxon>
        <taxon>Rhizobiaceae</taxon>
        <taxon>Peteryoungia</taxon>
    </lineage>
</organism>
<dbReference type="EMBL" id="STGV01000007">
    <property type="protein sequence ID" value="THV20555.1"/>
    <property type="molecule type" value="Genomic_DNA"/>
</dbReference>
<dbReference type="PANTHER" id="PTHR41247">
    <property type="entry name" value="HTH-TYPE TRANSCRIPTIONAL REPRESSOR YCNK"/>
    <property type="match status" value="1"/>
</dbReference>
<dbReference type="RefSeq" id="WP_136600016.1">
    <property type="nucleotide sequence ID" value="NZ_STGV01000007.1"/>
</dbReference>
<comment type="caution">
    <text evidence="2">The sequence shown here is derived from an EMBL/GenBank/DDBJ whole genome shotgun (WGS) entry which is preliminary data.</text>
</comment>
<keyword evidence="1" id="KW-0732">Signal</keyword>
<reference evidence="2 3" key="1">
    <citation type="submission" date="2019-04" db="EMBL/GenBank/DDBJ databases">
        <title>Genome sequence of strain shin9-1.</title>
        <authorList>
            <person name="Gao J."/>
            <person name="Sun J."/>
        </authorList>
    </citation>
    <scope>NUCLEOTIDE SEQUENCE [LARGE SCALE GENOMIC DNA]</scope>
    <source>
        <strain evidence="3">shin9-1</strain>
    </source>
</reference>
<dbReference type="Proteomes" id="UP000308828">
    <property type="component" value="Unassembled WGS sequence"/>
</dbReference>
<dbReference type="Gene3D" id="3.30.70.2060">
    <property type="match status" value="1"/>
</dbReference>
<evidence type="ECO:0000256" key="1">
    <source>
        <dbReference type="SAM" id="SignalP"/>
    </source>
</evidence>
<dbReference type="Gene3D" id="3.30.70.2050">
    <property type="match status" value="1"/>
</dbReference>
<dbReference type="PROSITE" id="PS51257">
    <property type="entry name" value="PROKAR_LIPOPROTEIN"/>
    <property type="match status" value="1"/>
</dbReference>
<sequence length="199" mass="21269">MRELLKALLRPVLFTLALTLLAGCQEKAAQDTTPKDMTAETLGHYCQMNLLEHPGPKGQVFLEGMPAPLFFSQVRDAIAYMRGPEQMAPILAVYVNDMGAAGTTWDHPGAGNWIAVDKAVYVVGSARQGGMGAPETVPFSNREKADAFARAEGGHVLSFAEITDDMVLAPVEVDADPSPESGDADFQNRLRALPNKAGG</sequence>
<accession>A0A4S8NUV8</accession>
<feature type="signal peptide" evidence="1">
    <location>
        <begin position="1"/>
        <end position="22"/>
    </location>
</feature>
<dbReference type="InterPro" id="IPR008719">
    <property type="entry name" value="N2O_reductase_NosL"/>
</dbReference>
<protein>
    <submittedName>
        <fullName evidence="2">Copper resistance protein CopZ</fullName>
    </submittedName>
</protein>